<dbReference type="AlphaFoldDB" id="A0A1I8AIE5"/>
<evidence type="ECO:0000313" key="2">
    <source>
        <dbReference type="WBParaSite" id="L893_g6064.t1"/>
    </source>
</evidence>
<accession>A0A1I8AIE5</accession>
<reference evidence="2" key="1">
    <citation type="submission" date="2016-11" db="UniProtKB">
        <authorList>
            <consortium name="WormBaseParasite"/>
        </authorList>
    </citation>
    <scope>IDENTIFICATION</scope>
</reference>
<sequence>MHDVKYVHIPCSVAWFVV</sequence>
<dbReference type="Proteomes" id="UP000095287">
    <property type="component" value="Unplaced"/>
</dbReference>
<proteinExistence type="predicted"/>
<organism evidence="1 2">
    <name type="scientific">Steinernema glaseri</name>
    <dbReference type="NCBI Taxonomy" id="37863"/>
    <lineage>
        <taxon>Eukaryota</taxon>
        <taxon>Metazoa</taxon>
        <taxon>Ecdysozoa</taxon>
        <taxon>Nematoda</taxon>
        <taxon>Chromadorea</taxon>
        <taxon>Rhabditida</taxon>
        <taxon>Tylenchina</taxon>
        <taxon>Panagrolaimomorpha</taxon>
        <taxon>Strongyloidoidea</taxon>
        <taxon>Steinernematidae</taxon>
        <taxon>Steinernema</taxon>
    </lineage>
</organism>
<dbReference type="WBParaSite" id="L893_g6064.t1">
    <property type="protein sequence ID" value="L893_g6064.t1"/>
    <property type="gene ID" value="L893_g6064"/>
</dbReference>
<evidence type="ECO:0000313" key="1">
    <source>
        <dbReference type="Proteomes" id="UP000095287"/>
    </source>
</evidence>
<name>A0A1I8AIE5_9BILA</name>
<protein>
    <submittedName>
        <fullName evidence="2">Uncharacterized protein</fullName>
    </submittedName>
</protein>
<keyword evidence="1" id="KW-1185">Reference proteome</keyword>